<dbReference type="PROSITE" id="PS50835">
    <property type="entry name" value="IG_LIKE"/>
    <property type="match status" value="1"/>
</dbReference>
<protein>
    <recommendedName>
        <fullName evidence="6">Ig-like domain-containing protein</fullName>
    </recommendedName>
</protein>
<dbReference type="InterPro" id="IPR013783">
    <property type="entry name" value="Ig-like_fold"/>
</dbReference>
<dbReference type="PANTHER" id="PTHR45080">
    <property type="entry name" value="CONTACTIN 5"/>
    <property type="match status" value="1"/>
</dbReference>
<evidence type="ECO:0000256" key="4">
    <source>
        <dbReference type="ARBA" id="ARBA00023319"/>
    </source>
</evidence>
<dbReference type="GO" id="GO:0008046">
    <property type="term" value="F:axon guidance receptor activity"/>
    <property type="evidence" value="ECO:0007669"/>
    <property type="project" value="TreeGrafter"/>
</dbReference>
<name>A0A9P1N2D0_9PELO</name>
<dbReference type="FunFam" id="2.60.40.10:FF:000032">
    <property type="entry name" value="palladin isoform X1"/>
    <property type="match status" value="1"/>
</dbReference>
<dbReference type="GO" id="GO:0007156">
    <property type="term" value="P:homophilic cell adhesion via plasma membrane adhesion molecules"/>
    <property type="evidence" value="ECO:0007669"/>
    <property type="project" value="TreeGrafter"/>
</dbReference>
<dbReference type="EMBL" id="CANHGI010000003">
    <property type="protein sequence ID" value="CAI5445285.1"/>
    <property type="molecule type" value="Genomic_DNA"/>
</dbReference>
<reference evidence="7" key="1">
    <citation type="submission" date="2022-11" db="EMBL/GenBank/DDBJ databases">
        <authorList>
            <person name="Kikuchi T."/>
        </authorList>
    </citation>
    <scope>NUCLEOTIDE SEQUENCE</scope>
    <source>
        <strain evidence="7">PS1010</strain>
    </source>
</reference>
<proteinExistence type="predicted"/>
<dbReference type="GO" id="GO:0030424">
    <property type="term" value="C:axon"/>
    <property type="evidence" value="ECO:0007669"/>
    <property type="project" value="TreeGrafter"/>
</dbReference>
<gene>
    <name evidence="7" type="ORF">CAMP_LOCUS7922</name>
</gene>
<keyword evidence="1 5" id="KW-0732">Signal</keyword>
<sequence>MRLIGLRIVVFFTFTFSNFCYSKHGESNDLDFTDHTKGSPHINRHSYFKQDYRLGYKLKIFCEASGFPRPDIIWYHRGKEVEPDHGKSIRYTIHGSTTSSYLEIDPTTIVDKGEYECVASNQKGSHVAKFLTDYQF</sequence>
<dbReference type="Gene3D" id="2.60.40.10">
    <property type="entry name" value="Immunoglobulins"/>
    <property type="match status" value="1"/>
</dbReference>
<dbReference type="GO" id="GO:0050808">
    <property type="term" value="P:synapse organization"/>
    <property type="evidence" value="ECO:0007669"/>
    <property type="project" value="TreeGrafter"/>
</dbReference>
<dbReference type="InterPro" id="IPR050958">
    <property type="entry name" value="Cell_Adh-Cytoskel_Orgn"/>
</dbReference>
<dbReference type="GO" id="GO:0043025">
    <property type="term" value="C:neuronal cell body"/>
    <property type="evidence" value="ECO:0007669"/>
    <property type="project" value="TreeGrafter"/>
</dbReference>
<feature type="signal peptide" evidence="5">
    <location>
        <begin position="1"/>
        <end position="22"/>
    </location>
</feature>
<keyword evidence="2" id="KW-0677">Repeat</keyword>
<feature type="chain" id="PRO_5040116628" description="Ig-like domain-containing protein" evidence="5">
    <location>
        <begin position="23"/>
        <end position="136"/>
    </location>
</feature>
<dbReference type="SMART" id="SM00408">
    <property type="entry name" value="IGc2"/>
    <property type="match status" value="1"/>
</dbReference>
<keyword evidence="3" id="KW-1015">Disulfide bond</keyword>
<evidence type="ECO:0000259" key="6">
    <source>
        <dbReference type="PROSITE" id="PS50835"/>
    </source>
</evidence>
<dbReference type="AlphaFoldDB" id="A0A9P1N2D0"/>
<evidence type="ECO:0000313" key="8">
    <source>
        <dbReference type="Proteomes" id="UP001152747"/>
    </source>
</evidence>
<dbReference type="PANTHER" id="PTHR45080:SF8">
    <property type="entry name" value="IG-LIKE DOMAIN-CONTAINING PROTEIN"/>
    <property type="match status" value="1"/>
</dbReference>
<dbReference type="CDD" id="cd00096">
    <property type="entry name" value="Ig"/>
    <property type="match status" value="1"/>
</dbReference>
<dbReference type="InterPro" id="IPR036179">
    <property type="entry name" value="Ig-like_dom_sf"/>
</dbReference>
<evidence type="ECO:0000256" key="3">
    <source>
        <dbReference type="ARBA" id="ARBA00023157"/>
    </source>
</evidence>
<dbReference type="InterPro" id="IPR007110">
    <property type="entry name" value="Ig-like_dom"/>
</dbReference>
<evidence type="ECO:0000256" key="1">
    <source>
        <dbReference type="ARBA" id="ARBA00022729"/>
    </source>
</evidence>
<dbReference type="Pfam" id="PF13927">
    <property type="entry name" value="Ig_3"/>
    <property type="match status" value="1"/>
</dbReference>
<keyword evidence="8" id="KW-1185">Reference proteome</keyword>
<feature type="domain" description="Ig-like" evidence="6">
    <location>
        <begin position="40"/>
        <end position="132"/>
    </location>
</feature>
<evidence type="ECO:0000313" key="7">
    <source>
        <dbReference type="EMBL" id="CAI5445285.1"/>
    </source>
</evidence>
<keyword evidence="4" id="KW-0393">Immunoglobulin domain</keyword>
<comment type="caution">
    <text evidence="7">The sequence shown here is derived from an EMBL/GenBank/DDBJ whole genome shotgun (WGS) entry which is preliminary data.</text>
</comment>
<evidence type="ECO:0000256" key="5">
    <source>
        <dbReference type="SAM" id="SignalP"/>
    </source>
</evidence>
<dbReference type="GO" id="GO:0005886">
    <property type="term" value="C:plasma membrane"/>
    <property type="evidence" value="ECO:0007669"/>
    <property type="project" value="TreeGrafter"/>
</dbReference>
<organism evidence="7 8">
    <name type="scientific">Caenorhabditis angaria</name>
    <dbReference type="NCBI Taxonomy" id="860376"/>
    <lineage>
        <taxon>Eukaryota</taxon>
        <taxon>Metazoa</taxon>
        <taxon>Ecdysozoa</taxon>
        <taxon>Nematoda</taxon>
        <taxon>Chromadorea</taxon>
        <taxon>Rhabditida</taxon>
        <taxon>Rhabditina</taxon>
        <taxon>Rhabditomorpha</taxon>
        <taxon>Rhabditoidea</taxon>
        <taxon>Rhabditidae</taxon>
        <taxon>Peloderinae</taxon>
        <taxon>Caenorhabditis</taxon>
    </lineage>
</organism>
<dbReference type="InterPro" id="IPR003598">
    <property type="entry name" value="Ig_sub2"/>
</dbReference>
<evidence type="ECO:0000256" key="2">
    <source>
        <dbReference type="ARBA" id="ARBA00022737"/>
    </source>
</evidence>
<dbReference type="Proteomes" id="UP001152747">
    <property type="component" value="Unassembled WGS sequence"/>
</dbReference>
<dbReference type="OrthoDB" id="6127080at2759"/>
<accession>A0A9P1N2D0</accession>
<dbReference type="SUPFAM" id="SSF48726">
    <property type="entry name" value="Immunoglobulin"/>
    <property type="match status" value="1"/>
</dbReference>